<comment type="similarity">
    <text evidence="1">Belongs to the UxaE family.</text>
</comment>
<dbReference type="AlphaFoldDB" id="A0AAW6U523"/>
<gene>
    <name evidence="1" type="primary">uxaE</name>
    <name evidence="2" type="ORF">QJ521_05545</name>
</gene>
<dbReference type="Proteomes" id="UP001431532">
    <property type="component" value="Unassembled WGS sequence"/>
</dbReference>
<keyword evidence="1" id="KW-0479">Metal-binding</keyword>
<dbReference type="EC" id="5.1.2.7" evidence="1"/>
<reference evidence="2" key="1">
    <citation type="submission" date="2023-05" db="EMBL/GenBank/DDBJ databases">
        <title>Mariniplasma microaerophilum sp. nov., a novel anaerobic mollicute isolated from terrestrial mud volcano, Taman Peninsula, Russia.</title>
        <authorList>
            <person name="Khomyakova M.A."/>
            <person name="Merkel A.Y."/>
            <person name="Slobodkin A.I."/>
        </authorList>
    </citation>
    <scope>NUCLEOTIDE SEQUENCE</scope>
    <source>
        <strain evidence="2">M4Ah</strain>
    </source>
</reference>
<accession>A0AAW6U523</accession>
<comment type="cofactor">
    <cofactor evidence="1">
        <name>a divalent metal cation</name>
        <dbReference type="ChEBI" id="CHEBI:60240"/>
    </cofactor>
</comment>
<feature type="binding site" evidence="1">
    <location>
        <position position="167"/>
    </location>
    <ligand>
        <name>a divalent metal cation</name>
        <dbReference type="ChEBI" id="CHEBI:60240"/>
    </ligand>
</feature>
<feature type="active site" description="Proton acceptor" evidence="1">
    <location>
        <position position="166"/>
    </location>
</feature>
<dbReference type="GO" id="GO:0016856">
    <property type="term" value="F:racemase and epimerase activity, acting on hydroxy acids and derivatives"/>
    <property type="evidence" value="ECO:0007669"/>
    <property type="project" value="UniProtKB-UniRule"/>
</dbReference>
<proteinExistence type="inferred from homology"/>
<dbReference type="EMBL" id="JASCXW010000015">
    <property type="protein sequence ID" value="MDI6453017.1"/>
    <property type="molecule type" value="Genomic_DNA"/>
</dbReference>
<organism evidence="2 3">
    <name type="scientific">Peloplasma aerotolerans</name>
    <dbReference type="NCBI Taxonomy" id="3044389"/>
    <lineage>
        <taxon>Bacteria</taxon>
        <taxon>Bacillati</taxon>
        <taxon>Mycoplasmatota</taxon>
        <taxon>Mollicutes</taxon>
        <taxon>Acholeplasmatales</taxon>
        <taxon>Acholeplasmataceae</taxon>
        <taxon>Peloplasma</taxon>
    </lineage>
</organism>
<keyword evidence="3" id="KW-1185">Reference proteome</keyword>
<dbReference type="Pfam" id="PF16257">
    <property type="entry name" value="UxaE"/>
    <property type="match status" value="1"/>
</dbReference>
<evidence type="ECO:0000313" key="3">
    <source>
        <dbReference type="Proteomes" id="UP001431532"/>
    </source>
</evidence>
<dbReference type="RefSeq" id="WP_282839444.1">
    <property type="nucleotide sequence ID" value="NZ_JASCXW010000015.1"/>
</dbReference>
<keyword evidence="1" id="KW-0413">Isomerase</keyword>
<feature type="binding site" evidence="1">
    <location>
        <position position="344"/>
    </location>
    <ligand>
        <name>a divalent metal cation</name>
        <dbReference type="ChEBI" id="CHEBI:60240"/>
    </ligand>
</feature>
<comment type="catalytic activity">
    <reaction evidence="1">
        <text>keto-D-tagaturonate = keto-D-fructuronate</text>
        <dbReference type="Rhea" id="RHEA:51656"/>
        <dbReference type="ChEBI" id="CHEBI:17886"/>
        <dbReference type="ChEBI" id="CHEBI:59881"/>
        <dbReference type="EC" id="5.1.2.7"/>
    </reaction>
</comment>
<feature type="active site" description="Proton donor" evidence="1">
    <location>
        <position position="270"/>
    </location>
</feature>
<dbReference type="GO" id="GO:0046872">
    <property type="term" value="F:metal ion binding"/>
    <property type="evidence" value="ECO:0007669"/>
    <property type="project" value="UniProtKB-UniRule"/>
</dbReference>
<comment type="function">
    <text evidence="1">Catalyzes the epimerization of D-tagaturonate (D-TagA) to D-fructuronate (D-FruA).</text>
</comment>
<dbReference type="InterPro" id="IPR032586">
    <property type="entry name" value="UxaE"/>
</dbReference>
<feature type="binding site" evidence="1">
    <location>
        <position position="312"/>
    </location>
    <ligand>
        <name>a divalent metal cation</name>
        <dbReference type="ChEBI" id="CHEBI:60240"/>
    </ligand>
</feature>
<comment type="caution">
    <text evidence="2">The sequence shown here is derived from an EMBL/GenBank/DDBJ whole genome shotgun (WGS) entry which is preliminary data.</text>
</comment>
<evidence type="ECO:0000313" key="2">
    <source>
        <dbReference type="EMBL" id="MDI6453017.1"/>
    </source>
</evidence>
<dbReference type="HAMAP" id="MF_02243">
    <property type="entry name" value="UxaE"/>
    <property type="match status" value="1"/>
</dbReference>
<protein>
    <recommendedName>
        <fullName evidence="1">Tagaturonate/fructuronate epimerase</fullName>
        <shortName evidence="1">D-TagA/D-FruA epimerase</shortName>
        <ecNumber evidence="1">5.1.2.7</ecNumber>
    </recommendedName>
</protein>
<name>A0AAW6U523_9MOLU</name>
<evidence type="ECO:0000256" key="1">
    <source>
        <dbReference type="HAMAP-Rule" id="MF_02243"/>
    </source>
</evidence>
<sequence length="494" mass="56672">MSFLHEFILSLPNTTDAEKLGVYENSINQFEESWVFMIKGETSDFLIVAGPASKKFEGDEFLVDSITCIKANLTHKNGNVLREMFPFTKPIPVLQSQRSFGVGDRLGLAGPGHIKVFKEYDAYPILAQQSIRELTLTNRTYEDVLDSASFYAFREGYKDGFGADGDHLKKPSEVEYALSLGYTMITLDCSDYIRNDVQEMSKEQVDEETKLTEVLKKRYLNQTFDVEGMKIHFTEEELKRNVLVYGEAIEFATAIYKKYFIEQKANANFEISIDETATPTSPTQHYFVANELTLNEVKLDTMAPRFCGEFQKGVDYIGDITQFEEELKIHAAIARKYGYKLSIHSGSDKFSIFALIGKHTRGNFHVKTAGTNWLEAMRAVAACDAKLYREIHKYALSMFDEAQKFYHVTTDLTKIPNIDELIDEELVDLFKQNDARQLIHITYGFILSAKDNQGEYLFKTKLYNLWHKEADVYAEMLYQHIGKHLKLLYSGIEK</sequence>